<gene>
    <name evidence="2" type="ORF">BU24DRAFT_461603</name>
</gene>
<accession>A0A6A5XRN4</accession>
<organism evidence="2 3">
    <name type="scientific">Aaosphaeria arxii CBS 175.79</name>
    <dbReference type="NCBI Taxonomy" id="1450172"/>
    <lineage>
        <taxon>Eukaryota</taxon>
        <taxon>Fungi</taxon>
        <taxon>Dikarya</taxon>
        <taxon>Ascomycota</taxon>
        <taxon>Pezizomycotina</taxon>
        <taxon>Dothideomycetes</taxon>
        <taxon>Pleosporomycetidae</taxon>
        <taxon>Pleosporales</taxon>
        <taxon>Pleosporales incertae sedis</taxon>
        <taxon>Aaosphaeria</taxon>
    </lineage>
</organism>
<protein>
    <submittedName>
        <fullName evidence="2">Uncharacterized protein</fullName>
    </submittedName>
</protein>
<reference evidence="2" key="1">
    <citation type="journal article" date="2020" name="Stud. Mycol.">
        <title>101 Dothideomycetes genomes: a test case for predicting lifestyles and emergence of pathogens.</title>
        <authorList>
            <person name="Haridas S."/>
            <person name="Albert R."/>
            <person name="Binder M."/>
            <person name="Bloem J."/>
            <person name="Labutti K."/>
            <person name="Salamov A."/>
            <person name="Andreopoulos B."/>
            <person name="Baker S."/>
            <person name="Barry K."/>
            <person name="Bills G."/>
            <person name="Bluhm B."/>
            <person name="Cannon C."/>
            <person name="Castanera R."/>
            <person name="Culley D."/>
            <person name="Daum C."/>
            <person name="Ezra D."/>
            <person name="Gonzalez J."/>
            <person name="Henrissat B."/>
            <person name="Kuo A."/>
            <person name="Liang C."/>
            <person name="Lipzen A."/>
            <person name="Lutzoni F."/>
            <person name="Magnuson J."/>
            <person name="Mondo S."/>
            <person name="Nolan M."/>
            <person name="Ohm R."/>
            <person name="Pangilinan J."/>
            <person name="Park H.-J."/>
            <person name="Ramirez L."/>
            <person name="Alfaro M."/>
            <person name="Sun H."/>
            <person name="Tritt A."/>
            <person name="Yoshinaga Y."/>
            <person name="Zwiers L.-H."/>
            <person name="Turgeon B."/>
            <person name="Goodwin S."/>
            <person name="Spatafora J."/>
            <person name="Crous P."/>
            <person name="Grigoriev I."/>
        </authorList>
    </citation>
    <scope>NUCLEOTIDE SEQUENCE</scope>
    <source>
        <strain evidence="2">CBS 175.79</strain>
    </source>
</reference>
<evidence type="ECO:0000313" key="3">
    <source>
        <dbReference type="Proteomes" id="UP000799778"/>
    </source>
</evidence>
<sequence length="110" mass="12523">MSDPKPLLNTETDESSRLAILERQNASLTASLSRHESGERKNASSFRALMVAVLVAAFCYNVRQWHVQDQGVFFLVGLFMFLTFFGVSEWSSYRYSAAYTDAQKESQQKK</sequence>
<dbReference type="EMBL" id="ML978069">
    <property type="protein sequence ID" value="KAF2015350.1"/>
    <property type="molecule type" value="Genomic_DNA"/>
</dbReference>
<dbReference type="AlphaFoldDB" id="A0A6A5XRN4"/>
<feature type="transmembrane region" description="Helical" evidence="1">
    <location>
        <begin position="71"/>
        <end position="87"/>
    </location>
</feature>
<keyword evidence="1" id="KW-1133">Transmembrane helix</keyword>
<keyword evidence="1" id="KW-0812">Transmembrane</keyword>
<dbReference type="GeneID" id="54289299"/>
<feature type="transmembrane region" description="Helical" evidence="1">
    <location>
        <begin position="46"/>
        <end position="65"/>
    </location>
</feature>
<name>A0A6A5XRN4_9PLEO</name>
<dbReference type="Proteomes" id="UP000799778">
    <property type="component" value="Unassembled WGS sequence"/>
</dbReference>
<evidence type="ECO:0000313" key="2">
    <source>
        <dbReference type="EMBL" id="KAF2015350.1"/>
    </source>
</evidence>
<dbReference type="RefSeq" id="XP_033383689.1">
    <property type="nucleotide sequence ID" value="XM_033531902.1"/>
</dbReference>
<keyword evidence="3" id="KW-1185">Reference proteome</keyword>
<keyword evidence="1" id="KW-0472">Membrane</keyword>
<proteinExistence type="predicted"/>
<evidence type="ECO:0000256" key="1">
    <source>
        <dbReference type="SAM" id="Phobius"/>
    </source>
</evidence>